<evidence type="ECO:0008006" key="3">
    <source>
        <dbReference type="Google" id="ProtNLM"/>
    </source>
</evidence>
<proteinExistence type="predicted"/>
<name>A0A9P8L4P9_9PEZI</name>
<dbReference type="EMBL" id="JAGHQM010002323">
    <property type="protein sequence ID" value="KAH0550960.1"/>
    <property type="molecule type" value="Genomic_DNA"/>
</dbReference>
<comment type="caution">
    <text evidence="1">The sequence shown here is derived from an EMBL/GenBank/DDBJ whole genome shotgun (WGS) entry which is preliminary data.</text>
</comment>
<dbReference type="PANTHER" id="PTHR47843">
    <property type="entry name" value="BTB DOMAIN-CONTAINING PROTEIN-RELATED"/>
    <property type="match status" value="1"/>
</dbReference>
<keyword evidence="2" id="KW-1185">Reference proteome</keyword>
<gene>
    <name evidence="1" type="ORF">GP486_007675</name>
</gene>
<accession>A0A9P8L4P9</accession>
<sequence>MSGSGEVHLKEDDPDTVGRMVDYLYTLDYDDGTGAVDPEVTVEDAAGPSQPGDEQPLTVNVQVYTVAEKYGIAALKEHAASKFGQLVASNEVNEAFFAAIREVYSCTATTDRGLRDLVTQAAFSNTTKLMEMPEFISVLEEFGEFAIELLRMSAKKNDELQAAAASVARDAFDW</sequence>
<organism evidence="1 2">
    <name type="scientific">Trichoglossum hirsutum</name>
    <dbReference type="NCBI Taxonomy" id="265104"/>
    <lineage>
        <taxon>Eukaryota</taxon>
        <taxon>Fungi</taxon>
        <taxon>Dikarya</taxon>
        <taxon>Ascomycota</taxon>
        <taxon>Pezizomycotina</taxon>
        <taxon>Geoglossomycetes</taxon>
        <taxon>Geoglossales</taxon>
        <taxon>Geoglossaceae</taxon>
        <taxon>Trichoglossum</taxon>
    </lineage>
</organism>
<dbReference type="PANTHER" id="PTHR47843:SF5">
    <property type="entry name" value="BTB_POZ DOMAIN PROTEIN"/>
    <property type="match status" value="1"/>
</dbReference>
<evidence type="ECO:0000313" key="2">
    <source>
        <dbReference type="Proteomes" id="UP000750711"/>
    </source>
</evidence>
<evidence type="ECO:0000313" key="1">
    <source>
        <dbReference type="EMBL" id="KAH0550960.1"/>
    </source>
</evidence>
<dbReference type="Gene3D" id="3.30.710.10">
    <property type="entry name" value="Potassium Channel Kv1.1, Chain A"/>
    <property type="match status" value="1"/>
</dbReference>
<dbReference type="Proteomes" id="UP000750711">
    <property type="component" value="Unassembled WGS sequence"/>
</dbReference>
<dbReference type="AlphaFoldDB" id="A0A9P8L4P9"/>
<protein>
    <recommendedName>
        <fullName evidence="3">BTB domain-containing protein</fullName>
    </recommendedName>
</protein>
<dbReference type="InterPro" id="IPR011333">
    <property type="entry name" value="SKP1/BTB/POZ_sf"/>
</dbReference>
<reference evidence="1" key="1">
    <citation type="submission" date="2021-03" db="EMBL/GenBank/DDBJ databases">
        <title>Comparative genomics and phylogenomic investigation of the class Geoglossomycetes provide insights into ecological specialization and systematics.</title>
        <authorList>
            <person name="Melie T."/>
            <person name="Pirro S."/>
            <person name="Miller A.N."/>
            <person name="Quandt A."/>
        </authorList>
    </citation>
    <scope>NUCLEOTIDE SEQUENCE</scope>
    <source>
        <strain evidence="1">CAQ_001_2017</strain>
    </source>
</reference>